<dbReference type="InterPro" id="IPR014238">
    <property type="entry name" value="Spore_YlmC/YmxH"/>
</dbReference>
<sequence>MRISDLRNKEILNFSEGLLIGHFDDLEIDLEKGIIKSLIISGRRGFLVFFTDEPDIIIPWNKIIKIGHDVIIVDLSLNNEKNFKIEVEK</sequence>
<dbReference type="PANTHER" id="PTHR40061:SF1">
    <property type="entry name" value="SPORULATION PROTEIN YLMC-RELATED"/>
    <property type="match status" value="1"/>
</dbReference>
<reference evidence="3" key="1">
    <citation type="submission" date="2016-10" db="EMBL/GenBank/DDBJ databases">
        <authorList>
            <person name="Varghese N."/>
            <person name="Submissions S."/>
        </authorList>
    </citation>
    <scope>NUCLEOTIDE SEQUENCE [LARGE SCALE GENOMIC DNA]</scope>
    <source>
        <strain evidence="3">DSM 13577</strain>
    </source>
</reference>
<evidence type="ECO:0000313" key="2">
    <source>
        <dbReference type="EMBL" id="SES73326.1"/>
    </source>
</evidence>
<evidence type="ECO:0000313" key="3">
    <source>
        <dbReference type="Proteomes" id="UP000243819"/>
    </source>
</evidence>
<feature type="domain" description="PRC-barrel" evidence="1">
    <location>
        <begin position="1"/>
        <end position="74"/>
    </location>
</feature>
<evidence type="ECO:0000259" key="1">
    <source>
        <dbReference type="Pfam" id="PF05239"/>
    </source>
</evidence>
<dbReference type="InterPro" id="IPR027275">
    <property type="entry name" value="PRC-brl_dom"/>
</dbReference>
<dbReference type="PANTHER" id="PTHR40061">
    <property type="entry name" value="SPORULATION PROTEIN YLMC-RELATED"/>
    <property type="match status" value="1"/>
</dbReference>
<dbReference type="AlphaFoldDB" id="A0A1H9YVT9"/>
<dbReference type="Gene3D" id="2.30.30.240">
    <property type="entry name" value="PRC-barrel domain"/>
    <property type="match status" value="1"/>
</dbReference>
<gene>
    <name evidence="2" type="ORF">SAMN03080614_100549</name>
</gene>
<dbReference type="SUPFAM" id="SSF50346">
    <property type="entry name" value="PRC-barrel domain"/>
    <property type="match status" value="1"/>
</dbReference>
<name>A0A1H9YVT9_9FIRM</name>
<dbReference type="InterPro" id="IPR011033">
    <property type="entry name" value="PRC_barrel-like_sf"/>
</dbReference>
<dbReference type="EMBL" id="FOIF01000005">
    <property type="protein sequence ID" value="SES73326.1"/>
    <property type="molecule type" value="Genomic_DNA"/>
</dbReference>
<dbReference type="RefSeq" id="WP_091348906.1">
    <property type="nucleotide sequence ID" value="NZ_FOIF01000005.1"/>
</dbReference>
<accession>A0A1H9YVT9</accession>
<dbReference type="Proteomes" id="UP000243819">
    <property type="component" value="Unassembled WGS sequence"/>
</dbReference>
<dbReference type="STRING" id="1120990.SAMN03080614_100549"/>
<proteinExistence type="predicted"/>
<organism evidence="2 3">
    <name type="scientific">Anaerobranca gottschalkii DSM 13577</name>
    <dbReference type="NCBI Taxonomy" id="1120990"/>
    <lineage>
        <taxon>Bacteria</taxon>
        <taxon>Bacillati</taxon>
        <taxon>Bacillota</taxon>
        <taxon>Clostridia</taxon>
        <taxon>Eubacteriales</taxon>
        <taxon>Proteinivoracaceae</taxon>
        <taxon>Anaerobranca</taxon>
    </lineage>
</organism>
<dbReference type="NCBIfam" id="TIGR02888">
    <property type="entry name" value="spore_YlmC_YmxH"/>
    <property type="match status" value="1"/>
</dbReference>
<protein>
    <submittedName>
        <fullName evidence="2">Sporulation protein, YlmC/YmxH family</fullName>
    </submittedName>
</protein>
<keyword evidence="3" id="KW-1185">Reference proteome</keyword>
<dbReference type="Pfam" id="PF05239">
    <property type="entry name" value="PRC"/>
    <property type="match status" value="1"/>
</dbReference>
<dbReference type="OrthoDB" id="6024937at2"/>